<proteinExistence type="inferred from homology"/>
<evidence type="ECO:0000256" key="8">
    <source>
        <dbReference type="SAM" id="SignalP"/>
    </source>
</evidence>
<evidence type="ECO:0000256" key="3">
    <source>
        <dbReference type="ARBA" id="ARBA00022448"/>
    </source>
</evidence>
<evidence type="ECO:0000259" key="9">
    <source>
        <dbReference type="Pfam" id="PF24125"/>
    </source>
</evidence>
<keyword evidence="4" id="KW-1134">Transmembrane beta strand</keyword>
<dbReference type="RefSeq" id="WP_310732774.1">
    <property type="nucleotide sequence ID" value="NZ_JACCFH010000001.1"/>
</dbReference>
<dbReference type="GO" id="GO:0009279">
    <property type="term" value="C:cell outer membrane"/>
    <property type="evidence" value="ECO:0007669"/>
    <property type="project" value="UniProtKB-SubCell"/>
</dbReference>
<evidence type="ECO:0000256" key="7">
    <source>
        <dbReference type="ARBA" id="ARBA00023237"/>
    </source>
</evidence>
<dbReference type="GO" id="GO:0015288">
    <property type="term" value="F:porin activity"/>
    <property type="evidence" value="ECO:0007669"/>
    <property type="project" value="TreeGrafter"/>
</dbReference>
<dbReference type="Proteomes" id="UP000518288">
    <property type="component" value="Unassembled WGS sequence"/>
</dbReference>
<dbReference type="GO" id="GO:1990281">
    <property type="term" value="C:efflux pump complex"/>
    <property type="evidence" value="ECO:0007669"/>
    <property type="project" value="TreeGrafter"/>
</dbReference>
<organism evidence="10 11">
    <name type="scientific">Sphaerotilus montanus</name>
    <dbReference type="NCBI Taxonomy" id="522889"/>
    <lineage>
        <taxon>Bacteria</taxon>
        <taxon>Pseudomonadati</taxon>
        <taxon>Pseudomonadota</taxon>
        <taxon>Betaproteobacteria</taxon>
        <taxon>Burkholderiales</taxon>
        <taxon>Sphaerotilaceae</taxon>
        <taxon>Sphaerotilus</taxon>
    </lineage>
</organism>
<dbReference type="AlphaFoldDB" id="A0A7Y9QZP7"/>
<keyword evidence="6" id="KW-0472">Membrane</keyword>
<keyword evidence="7" id="KW-0998">Cell outer membrane</keyword>
<comment type="similarity">
    <text evidence="2">Belongs to the outer membrane factor (OMF) (TC 1.B.17) family.</text>
</comment>
<accession>A0A7Y9QZP7</accession>
<dbReference type="Gene3D" id="3.10.450.50">
    <property type="match status" value="1"/>
</dbReference>
<dbReference type="SUPFAM" id="SSF56954">
    <property type="entry name" value="Outer membrane efflux proteins (OEP)"/>
    <property type="match status" value="1"/>
</dbReference>
<dbReference type="InterPro" id="IPR003423">
    <property type="entry name" value="OMP_efflux"/>
</dbReference>
<dbReference type="Pfam" id="PF24125">
    <property type="entry name" value="Cds6_C"/>
    <property type="match status" value="1"/>
</dbReference>
<keyword evidence="5" id="KW-0812">Transmembrane</keyword>
<dbReference type="InterPro" id="IPR010130">
    <property type="entry name" value="T1SS_OMP_TolC"/>
</dbReference>
<dbReference type="PANTHER" id="PTHR30026">
    <property type="entry name" value="OUTER MEMBRANE PROTEIN TOLC"/>
    <property type="match status" value="1"/>
</dbReference>
<evidence type="ECO:0000256" key="1">
    <source>
        <dbReference type="ARBA" id="ARBA00004442"/>
    </source>
</evidence>
<keyword evidence="8" id="KW-0732">Signal</keyword>
<comment type="caution">
    <text evidence="10">The sequence shown here is derived from an EMBL/GenBank/DDBJ whole genome shotgun (WGS) entry which is preliminary data.</text>
</comment>
<keyword evidence="11" id="KW-1185">Reference proteome</keyword>
<dbReference type="Pfam" id="PF02321">
    <property type="entry name" value="OEP"/>
    <property type="match status" value="2"/>
</dbReference>
<dbReference type="PANTHER" id="PTHR30026:SF22">
    <property type="entry name" value="OUTER MEMBRANE EFFLUX PROTEIN"/>
    <property type="match status" value="1"/>
</dbReference>
<reference evidence="10 11" key="1">
    <citation type="submission" date="2020-07" db="EMBL/GenBank/DDBJ databases">
        <title>Genomic Encyclopedia of Archaeal and Bacterial Type Strains, Phase II (KMG-II): from individual species to whole genera.</title>
        <authorList>
            <person name="Goeker M."/>
        </authorList>
    </citation>
    <scope>NUCLEOTIDE SEQUENCE [LARGE SCALE GENOMIC DNA]</scope>
    <source>
        <strain evidence="10 11">DSM 21226</strain>
    </source>
</reference>
<evidence type="ECO:0000256" key="5">
    <source>
        <dbReference type="ARBA" id="ARBA00022692"/>
    </source>
</evidence>
<gene>
    <name evidence="10" type="ORF">BDD16_003478</name>
</gene>
<protein>
    <submittedName>
        <fullName evidence="10">Adhesin transport system outer membrane protein</fullName>
    </submittedName>
</protein>
<evidence type="ECO:0000313" key="10">
    <source>
        <dbReference type="EMBL" id="NYG34492.1"/>
    </source>
</evidence>
<dbReference type="NCBIfam" id="TIGR01844">
    <property type="entry name" value="type_I_sec_TolC"/>
    <property type="match status" value="1"/>
</dbReference>
<dbReference type="GO" id="GO:0015562">
    <property type="term" value="F:efflux transmembrane transporter activity"/>
    <property type="evidence" value="ECO:0007669"/>
    <property type="project" value="InterPro"/>
</dbReference>
<evidence type="ECO:0000256" key="4">
    <source>
        <dbReference type="ARBA" id="ARBA00022452"/>
    </source>
</evidence>
<dbReference type="InterPro" id="IPR051906">
    <property type="entry name" value="TolC-like"/>
</dbReference>
<feature type="chain" id="PRO_5031409357" evidence="8">
    <location>
        <begin position="36"/>
        <end position="633"/>
    </location>
</feature>
<evidence type="ECO:0000256" key="6">
    <source>
        <dbReference type="ARBA" id="ARBA00023136"/>
    </source>
</evidence>
<dbReference type="Gene3D" id="1.20.1600.10">
    <property type="entry name" value="Outer membrane efflux proteins (OEP)"/>
    <property type="match status" value="1"/>
</dbReference>
<dbReference type="EMBL" id="JACCFH010000001">
    <property type="protein sequence ID" value="NYG34492.1"/>
    <property type="molecule type" value="Genomic_DNA"/>
</dbReference>
<dbReference type="SUPFAM" id="SSF54427">
    <property type="entry name" value="NTF2-like"/>
    <property type="match status" value="1"/>
</dbReference>
<evidence type="ECO:0000256" key="2">
    <source>
        <dbReference type="ARBA" id="ARBA00007613"/>
    </source>
</evidence>
<keyword evidence="3" id="KW-0813">Transport</keyword>
<dbReference type="InterPro" id="IPR032710">
    <property type="entry name" value="NTF2-like_dom_sf"/>
</dbReference>
<feature type="domain" description="Cds6 C-terminal" evidence="9">
    <location>
        <begin position="528"/>
        <end position="630"/>
    </location>
</feature>
<comment type="subcellular location">
    <subcellularLocation>
        <location evidence="1">Cell outer membrane</location>
    </subcellularLocation>
</comment>
<feature type="signal peptide" evidence="8">
    <location>
        <begin position="1"/>
        <end position="35"/>
    </location>
</feature>
<dbReference type="InterPro" id="IPR056203">
    <property type="entry name" value="Cds6_C"/>
</dbReference>
<sequence>MSIPEASARINETMNKAASPLVVGLIALACQVAFAQSTDPLKDTVQRAISTNPEVTAKLNAFRAAVDEVDVARGAYYPRVDLNAEANRTRDRIGSTNQSMTSTGVALSATQLLWDGFATMNQVDRLGHARLVRYFEFIDASEQVAQESVRAYADVQRARRLVKLAEDNYVQHRHVTEQSQSRVRAGVGRGVDLEQAAARLALAESNLSTETSNLHDVTERYRRIVGSLPPVDLPPAAGLEKGLPTSPTALLELTAKRSASIAAAVENLRAAQSQSREKEGNLYQPRVEARVRAAAGNNLDGVLDQKRDTTAGLALNWNLYNGGSDKARVRQAANLLNQAADTRDKACRDARQTAAIAYHDVQKLTEQLSYLDRHVLSSEKVRDAYRQQFDIGQRTLLDLLNSENELYGARRAYTNAELDLVIAKARTHAAASSLVAALGLTRAGTNEDDIAEGRYWQAGDDAAARCPISATDLALTSKADLDARARQQTSTLAPIAAAASPTVSALPASRSAPVPASTADAGSTTPVSQRLLDWVGAWTAKDVTRYLSFYDPKFQPAGVPRAVWFANRTKLLKKDGAVELKIANVQRRTVSPDTVETKFEQHYSSKDFTDKSQKTLTWKRRGSDWYIVKESNR</sequence>
<evidence type="ECO:0000313" key="11">
    <source>
        <dbReference type="Proteomes" id="UP000518288"/>
    </source>
</evidence>
<name>A0A7Y9QZP7_9BURK</name>